<dbReference type="InterPro" id="IPR012337">
    <property type="entry name" value="RNaseH-like_sf"/>
</dbReference>
<feature type="region of interest" description="Disordered" evidence="2">
    <location>
        <begin position="162"/>
        <end position="187"/>
    </location>
</feature>
<dbReference type="InterPro" id="IPR036397">
    <property type="entry name" value="RNaseH_sf"/>
</dbReference>
<dbReference type="SUPFAM" id="SSF53098">
    <property type="entry name" value="Ribonuclease H-like"/>
    <property type="match status" value="1"/>
</dbReference>
<dbReference type="GO" id="GO:0003676">
    <property type="term" value="F:nucleic acid binding"/>
    <property type="evidence" value="ECO:0007669"/>
    <property type="project" value="InterPro"/>
</dbReference>
<feature type="region of interest" description="Disordered" evidence="2">
    <location>
        <begin position="1"/>
        <end position="26"/>
    </location>
</feature>
<dbReference type="GO" id="GO:0032196">
    <property type="term" value="P:transposition"/>
    <property type="evidence" value="ECO:0007669"/>
    <property type="project" value="TreeGrafter"/>
</dbReference>
<evidence type="ECO:0000259" key="3">
    <source>
        <dbReference type="PROSITE" id="PS50994"/>
    </source>
</evidence>
<dbReference type="GO" id="GO:0015074">
    <property type="term" value="P:DNA integration"/>
    <property type="evidence" value="ECO:0007669"/>
    <property type="project" value="InterPro"/>
</dbReference>
<dbReference type="GO" id="GO:0006310">
    <property type="term" value="P:DNA recombination"/>
    <property type="evidence" value="ECO:0007669"/>
    <property type="project" value="UniProtKB-KW"/>
</dbReference>
<dbReference type="GO" id="GO:0005829">
    <property type="term" value="C:cytosol"/>
    <property type="evidence" value="ECO:0007669"/>
    <property type="project" value="TreeGrafter"/>
</dbReference>
<sequence>MPRRQQQADRAIRPAMRSPGRPAPPRDVERKFWQLIASGMGSEESAVAVGVSAPVGSRWFRHGGGMPPLSLVEPTGRCLSFAEREELALLRAQGNGVRAIARMMARDPGTISRELRRNAATRGGKLDYRASVAQWKAQAAAKRPKPAKLVKNPRLKEYVQQRLSGQLQRPDGTVAPGPKTAWKGRNKPRREDLCWATAWSPEQIAHRLVQDFPDDQDMRISHEAIYQALYIQGRGALKREFVACLRTGRALRVPRQRSRNKAQGHVTADVVISERPAEVADRAVPGHWEGDLIIGLNRSAIGTVVERTSRYTLLVHLPRLDGYGIEPRVKNGPALGGYGAVAMKDALTATMATMPAELLRSLTWDRGKELAAHAQFRIETGIAVYFADPHSPWQRPTNENMNGLLRQYFPKGTDLSRWTAEDLLAVQTAINSRPRKVLGWKTPAEALDEHLRSIQLPEAPQVPCRPHTGCGSRLRAA</sequence>
<dbReference type="RefSeq" id="WP_353649998.1">
    <property type="nucleotide sequence ID" value="NZ_CP159218.1"/>
</dbReference>
<organism evidence="4">
    <name type="scientific">Nakamurella sp. A5-74</name>
    <dbReference type="NCBI Taxonomy" id="3158264"/>
    <lineage>
        <taxon>Bacteria</taxon>
        <taxon>Bacillati</taxon>
        <taxon>Actinomycetota</taxon>
        <taxon>Actinomycetes</taxon>
        <taxon>Nakamurellales</taxon>
        <taxon>Nakamurellaceae</taxon>
        <taxon>Nakamurella</taxon>
    </lineage>
</organism>
<feature type="compositionally biased region" description="Basic and acidic residues" evidence="2">
    <location>
        <begin position="1"/>
        <end position="12"/>
    </location>
</feature>
<dbReference type="InterPro" id="IPR025246">
    <property type="entry name" value="IS30-like_HTH"/>
</dbReference>
<dbReference type="EMBL" id="CP159218">
    <property type="protein sequence ID" value="XCG64385.1"/>
    <property type="molecule type" value="Genomic_DNA"/>
</dbReference>
<accession>A0AAU8DSW4</accession>
<dbReference type="Gene3D" id="3.30.420.10">
    <property type="entry name" value="Ribonuclease H-like superfamily/Ribonuclease H"/>
    <property type="match status" value="1"/>
</dbReference>
<proteinExistence type="predicted"/>
<gene>
    <name evidence="4" type="ORF">ABLG96_03295</name>
</gene>
<dbReference type="PROSITE" id="PS50994">
    <property type="entry name" value="INTEGRASE"/>
    <property type="match status" value="1"/>
</dbReference>
<feature type="domain" description="Integrase catalytic" evidence="3">
    <location>
        <begin position="272"/>
        <end position="451"/>
    </location>
</feature>
<reference evidence="4" key="1">
    <citation type="submission" date="2024-05" db="EMBL/GenBank/DDBJ databases">
        <authorList>
            <person name="Cai S.Y."/>
            <person name="Jin L.M."/>
            <person name="Li H.R."/>
        </authorList>
    </citation>
    <scope>NUCLEOTIDE SEQUENCE</scope>
    <source>
        <strain evidence="4">A5-74</strain>
    </source>
</reference>
<protein>
    <submittedName>
        <fullName evidence="4">IS30 family transposase</fullName>
    </submittedName>
</protein>
<dbReference type="AlphaFoldDB" id="A0AAU8DSW4"/>
<dbReference type="InterPro" id="IPR051917">
    <property type="entry name" value="Transposase-Integrase"/>
</dbReference>
<evidence type="ECO:0000313" key="4">
    <source>
        <dbReference type="EMBL" id="XCG64385.1"/>
    </source>
</evidence>
<keyword evidence="1" id="KW-0233">DNA recombination</keyword>
<dbReference type="InterPro" id="IPR053392">
    <property type="entry name" value="Transposase_IS30-like"/>
</dbReference>
<feature type="region of interest" description="Disordered" evidence="2">
    <location>
        <begin position="458"/>
        <end position="477"/>
    </location>
</feature>
<dbReference type="GO" id="GO:0004803">
    <property type="term" value="F:transposase activity"/>
    <property type="evidence" value="ECO:0007669"/>
    <property type="project" value="TreeGrafter"/>
</dbReference>
<dbReference type="NCBIfam" id="NF033563">
    <property type="entry name" value="transpos_IS30"/>
    <property type="match status" value="2"/>
</dbReference>
<name>A0AAU8DSW4_9ACTN</name>
<dbReference type="PANTHER" id="PTHR10948">
    <property type="entry name" value="TRANSPOSASE"/>
    <property type="match status" value="1"/>
</dbReference>
<evidence type="ECO:0000256" key="2">
    <source>
        <dbReference type="SAM" id="MobiDB-lite"/>
    </source>
</evidence>
<evidence type="ECO:0000256" key="1">
    <source>
        <dbReference type="ARBA" id="ARBA00023172"/>
    </source>
</evidence>
<dbReference type="Pfam" id="PF13936">
    <property type="entry name" value="HTH_38"/>
    <property type="match status" value="1"/>
</dbReference>
<dbReference type="PANTHER" id="PTHR10948:SF23">
    <property type="entry name" value="TRANSPOSASE INSI FOR INSERTION SEQUENCE ELEMENT IS30A-RELATED"/>
    <property type="match status" value="1"/>
</dbReference>
<dbReference type="InterPro" id="IPR001584">
    <property type="entry name" value="Integrase_cat-core"/>
</dbReference>